<evidence type="ECO:0000259" key="6">
    <source>
        <dbReference type="Pfam" id="PF15469"/>
    </source>
</evidence>
<feature type="compositionally biased region" description="Polar residues" evidence="5">
    <location>
        <begin position="1075"/>
        <end position="1092"/>
    </location>
</feature>
<reference evidence="8" key="2">
    <citation type="submission" date="2025-08" db="UniProtKB">
        <authorList>
            <consortium name="RefSeq"/>
        </authorList>
    </citation>
    <scope>IDENTIFICATION</scope>
    <source>
        <tissue evidence="8">Leaf</tissue>
    </source>
</reference>
<dbReference type="GO" id="GO:0006893">
    <property type="term" value="P:Golgi to plasma membrane transport"/>
    <property type="evidence" value="ECO:0000318"/>
    <property type="project" value="GO_Central"/>
</dbReference>
<dbReference type="GO" id="GO:0000145">
    <property type="term" value="C:exocyst"/>
    <property type="evidence" value="ECO:0000318"/>
    <property type="project" value="GO_Central"/>
</dbReference>
<dbReference type="Proteomes" id="UP000813463">
    <property type="component" value="Chromosome 4"/>
</dbReference>
<evidence type="ECO:0000313" key="7">
    <source>
        <dbReference type="Proteomes" id="UP000813463"/>
    </source>
</evidence>
<name>A0A9R0IY40_SPIOL</name>
<dbReference type="PANTHER" id="PTHR13043">
    <property type="entry name" value="EXOCYST COMPLEX COMPONENT SEC5"/>
    <property type="match status" value="1"/>
</dbReference>
<feature type="domain" description="Exocyst complex component EXOC2/Sec5 N-terminal" evidence="6">
    <location>
        <begin position="186"/>
        <end position="1049"/>
    </location>
</feature>
<dbReference type="GeneID" id="110797007"/>
<keyword evidence="2 4" id="KW-0813">Transport</keyword>
<evidence type="ECO:0000256" key="3">
    <source>
        <dbReference type="ARBA" id="ARBA00022483"/>
    </source>
</evidence>
<dbReference type="GO" id="GO:0006887">
    <property type="term" value="P:exocytosis"/>
    <property type="evidence" value="ECO:0000318"/>
    <property type="project" value="GO_Central"/>
</dbReference>
<dbReference type="RefSeq" id="XP_021857788.2">
    <property type="nucleotide sequence ID" value="XM_022002096.2"/>
</dbReference>
<protein>
    <recommendedName>
        <fullName evidence="4">Exocyst complex component SEC5</fullName>
    </recommendedName>
</protein>
<proteinExistence type="inferred from homology"/>
<evidence type="ECO:0000256" key="1">
    <source>
        <dbReference type="ARBA" id="ARBA00010578"/>
    </source>
</evidence>
<dbReference type="PANTHER" id="PTHR13043:SF1">
    <property type="entry name" value="EXOCYST COMPLEX COMPONENT 2"/>
    <property type="match status" value="1"/>
</dbReference>
<evidence type="ECO:0000256" key="5">
    <source>
        <dbReference type="SAM" id="MobiDB-lite"/>
    </source>
</evidence>
<gene>
    <name evidence="8" type="primary">LOC110797007</name>
</gene>
<dbReference type="KEGG" id="soe:110797007"/>
<keyword evidence="7" id="KW-1185">Reference proteome</keyword>
<feature type="region of interest" description="Disordered" evidence="5">
    <location>
        <begin position="1062"/>
        <end position="1099"/>
    </location>
</feature>
<dbReference type="AlphaFoldDB" id="A0A9R0IY40"/>
<dbReference type="InterPro" id="IPR029175">
    <property type="entry name" value="EXOC2/Sec5"/>
</dbReference>
<evidence type="ECO:0000313" key="8">
    <source>
        <dbReference type="RefSeq" id="XP_021857788.2"/>
    </source>
</evidence>
<dbReference type="GO" id="GO:0015031">
    <property type="term" value="P:protein transport"/>
    <property type="evidence" value="ECO:0007669"/>
    <property type="project" value="UniProtKB-KW"/>
</dbReference>
<evidence type="ECO:0000256" key="2">
    <source>
        <dbReference type="ARBA" id="ARBA00022448"/>
    </source>
</evidence>
<feature type="compositionally biased region" description="Gly residues" evidence="5">
    <location>
        <begin position="96"/>
        <end position="106"/>
    </location>
</feature>
<feature type="compositionally biased region" description="Polar residues" evidence="5">
    <location>
        <begin position="51"/>
        <end position="62"/>
    </location>
</feature>
<reference evidence="7" key="1">
    <citation type="journal article" date="2021" name="Nat. Commun.">
        <title>Genomic analyses provide insights into spinach domestication and the genetic basis of agronomic traits.</title>
        <authorList>
            <person name="Cai X."/>
            <person name="Sun X."/>
            <person name="Xu C."/>
            <person name="Sun H."/>
            <person name="Wang X."/>
            <person name="Ge C."/>
            <person name="Zhang Z."/>
            <person name="Wang Q."/>
            <person name="Fei Z."/>
            <person name="Jiao C."/>
            <person name="Wang Q."/>
        </authorList>
    </citation>
    <scope>NUCLEOTIDE SEQUENCE [LARGE SCALE GENOMIC DNA]</scope>
    <source>
        <strain evidence="7">cv. Varoflay</strain>
    </source>
</reference>
<dbReference type="Pfam" id="PF15469">
    <property type="entry name" value="Sec5"/>
    <property type="match status" value="1"/>
</dbReference>
<dbReference type="InterPro" id="IPR039481">
    <property type="entry name" value="EXOC2/Sec5_N_dom"/>
</dbReference>
<feature type="region of interest" description="Disordered" evidence="5">
    <location>
        <begin position="1"/>
        <end position="130"/>
    </location>
</feature>
<comment type="function">
    <text evidence="4">Component of the exocyst complex involved in the docking of exocytic vesicles with fusion sites on the plasma membrane.</text>
</comment>
<accession>A0A9R0IY40</accession>
<comment type="subunit">
    <text evidence="4">Component of the exocyst complex.</text>
</comment>
<sequence>MSTDSEDLDEDELLQMALKEQAERDVNYQKPPSKSSKPVANYVQPPPNKGSPASGSKNPNPRQRNHTKSIDEDDDSEVEMLSISSGDEESSRASTYGGGGGGGAGAKGRSRTKASKDDGDSLWAGGEPDSWKRVDESELARRVREMREARAVPVPVVPKIERKPSALGKKGLANLQSFPRGMECIDPLGLGIIDNRTLKLITDTSDSSPSKERDNIENDLREKLAYFSEKFDPKLFLSRIHQDTSAADLDAGAHAIKTDLKGRTQQRKNLVKENFDCFVSCKTTIDDIESKLKRIEEDPEGAGTMHLYNIIQGVSSHATRAFEPLFERQAQAEKIRSVQGMLQRFRTLFNLPSTIRASISNGEHDLAVREYKKAKSIALPSHIGILKRVLEEVEKVMHEFKGTLYKTMEDPQIDLTDLENTVRLLLELEPESDPVWHYLNLQNQRIRGLLEKCTYDYEARLEALQNDIRERAVSDAKWKQILQGSSQSPDTNCNVDLAGETQSLELTGEEVDALKKKYIQKLTSVLIHYLPAFWKIALSVFSGKFAKSSHVAADSYTSTSNKIDEKIGDAKYSSHSLDEVSGMMRSTISLYEDKVLNTFGEFEESNILHPYMCDSIKEVSKACQALEVKESAPTIIVMALRAVHTEVSKTYIMRLCSWMRTTIEELSRDETWVAVSIIERNKSPYRISYLPLAFRSIIISALDQVSQMLQTLKSEAAKTEDVFIPFQEIQESVRLSALNCFLDFAGHLERIGTELTQTQSRSKRESPYIPNGHSYEFSERSLDLLPGSVVDPHQQLLMVLSNVGYCKDELCYELYNKYKHIWSHSRERDEDDSDKVDLVMAFSALEDKVLEQYTFAKANLIRAAAMSYLLDPGVQWGAAPSVKGVRDAAVELLHTLVAVHAEVFAGAKPLLDKTLGVLVEGLIDTLLSIFHENESKEFKSLDANGFCQLMLELEYFETVLNPYFTNDARESLKSLQGMLLEKATESVTEVVENPGHHRRPTRGGDDGLVDERQQALSVSPDDLIALAQQCSSELLEAELERTRINTACFAESLPLDSVPESAKSAYASFRGSPLDSPSQNYGGVQVASTPPSFSKHRRR</sequence>
<evidence type="ECO:0000256" key="4">
    <source>
        <dbReference type="RuleBase" id="RU365069"/>
    </source>
</evidence>
<keyword evidence="3 4" id="KW-0268">Exocytosis</keyword>
<feature type="compositionally biased region" description="Acidic residues" evidence="5">
    <location>
        <begin position="1"/>
        <end position="13"/>
    </location>
</feature>
<comment type="similarity">
    <text evidence="1 4">Belongs to the SEC5 family.</text>
</comment>
<keyword evidence="4" id="KW-0653">Protein transport</keyword>
<organism evidence="7 8">
    <name type="scientific">Spinacia oleracea</name>
    <name type="common">Spinach</name>
    <dbReference type="NCBI Taxonomy" id="3562"/>
    <lineage>
        <taxon>Eukaryota</taxon>
        <taxon>Viridiplantae</taxon>
        <taxon>Streptophyta</taxon>
        <taxon>Embryophyta</taxon>
        <taxon>Tracheophyta</taxon>
        <taxon>Spermatophyta</taxon>
        <taxon>Magnoliopsida</taxon>
        <taxon>eudicotyledons</taxon>
        <taxon>Gunneridae</taxon>
        <taxon>Pentapetalae</taxon>
        <taxon>Caryophyllales</taxon>
        <taxon>Chenopodiaceae</taxon>
        <taxon>Chenopodioideae</taxon>
        <taxon>Anserineae</taxon>
        <taxon>Spinacia</taxon>
    </lineage>
</organism>
<feature type="region of interest" description="Disordered" evidence="5">
    <location>
        <begin position="989"/>
        <end position="1008"/>
    </location>
</feature>